<feature type="domain" description="SpaA-like prealbumin fold" evidence="4">
    <location>
        <begin position="534"/>
        <end position="617"/>
    </location>
</feature>
<feature type="domain" description="SpaA-like prealbumin fold" evidence="4">
    <location>
        <begin position="75"/>
        <end position="147"/>
    </location>
</feature>
<evidence type="ECO:0000256" key="3">
    <source>
        <dbReference type="ARBA" id="ARBA00022729"/>
    </source>
</evidence>
<feature type="domain" description="SpaA-like prealbumin fold" evidence="4">
    <location>
        <begin position="626"/>
        <end position="702"/>
    </location>
</feature>
<dbReference type="AlphaFoldDB" id="A0A1E5KY70"/>
<dbReference type="InterPro" id="IPR041033">
    <property type="entry name" value="SpaA_PFL_dom_1"/>
</dbReference>
<dbReference type="Pfam" id="PF17802">
    <property type="entry name" value="SpaA"/>
    <property type="match status" value="8"/>
</dbReference>
<evidence type="ECO:0000313" key="5">
    <source>
        <dbReference type="EMBL" id="OEH82850.1"/>
    </source>
</evidence>
<dbReference type="PANTHER" id="PTHR36108">
    <property type="entry name" value="COLOSSIN-B-RELATED"/>
    <property type="match status" value="1"/>
</dbReference>
<feature type="domain" description="SpaA-like prealbumin fold" evidence="4">
    <location>
        <begin position="170"/>
        <end position="244"/>
    </location>
</feature>
<evidence type="ECO:0000256" key="2">
    <source>
        <dbReference type="ARBA" id="ARBA00022525"/>
    </source>
</evidence>
<protein>
    <recommendedName>
        <fullName evidence="4">SpaA-like prealbumin fold domain-containing protein</fullName>
    </recommendedName>
</protein>
<dbReference type="RefSeq" id="WP_069698199.1">
    <property type="nucleotide sequence ID" value="NZ_JBHRXB010000001.1"/>
</dbReference>
<evidence type="ECO:0000259" key="4">
    <source>
        <dbReference type="Pfam" id="PF17802"/>
    </source>
</evidence>
<feature type="domain" description="SpaA-like prealbumin fold" evidence="4">
    <location>
        <begin position="261"/>
        <end position="341"/>
    </location>
</feature>
<feature type="domain" description="SpaA-like prealbumin fold" evidence="4">
    <location>
        <begin position="355"/>
        <end position="439"/>
    </location>
</feature>
<dbReference type="Gene3D" id="2.60.40.10">
    <property type="entry name" value="Immunoglobulins"/>
    <property type="match status" value="8"/>
</dbReference>
<dbReference type="STRING" id="762845.BCR26_11540"/>
<dbReference type="Proteomes" id="UP000095256">
    <property type="component" value="Unassembled WGS sequence"/>
</dbReference>
<gene>
    <name evidence="5" type="ORF">BCR26_11540</name>
</gene>
<sequence length="908" mass="98670">MKQRMKFLFFPIAFFLIMVGGMNYSVTEVSAVGQGNTSWEVIPESSEQNTPKIGLEKAVLNPRYTPRFFPRPCEGKVKIAKYDSRTGARLAGAQFTIYDRYNRVVQAITTDYNGVAQTTLPLGYYAIAETRAPAGYQLETTRRKINLCYSGQIICLSKCNVPIPVQKGCIQIIKKDESGKVLAGAVFDVYDSANRFMGTVTTNVNGIASLGNIPYGTYKIIEKKAPTGYALDSTPRYVTLSASSLNRTACITIFNKKAVGTLGICKKDEQGVKLAGAEFNVYDSADKLVKTVTTDSNGLVLLSNLPYGTYKVIETKAPVGYVLDSTPKYVTVSKDNPNGTVILTVINKKATGYLWILKKDEQGVKLSGAEFKIYDSANKLVKTVTTDSNGLIVIADLPYGTYKVVETKAPAGYILDSTPKYVTISKDNLNVVLTVTNKKAVGTLEITKKDEAGTLLSGAEFDVYDSTDKLVKTVTTDVNGVASLADLPYGTYKVVETKAPAGYILDSTPKYVTVSKDDPNGKVVLTVVNKKAVGTLEITKKDESGTLLSGAEFDVYDSTDKLVKTVTTDVNGVASLADLPYGTYKVVETKAPAGYILDSTPKYVTVSKDDPNGKVVLTVVNKKAVGTLEITKKDESGTLLSGAEFDVYDSKDKLVKTVTTDGNGMASLADLPYGTYKVVETKAPAGYILDSTPKYVTISKDDPNGVALLEIINKKNPAGTLKIIKYANDRIGDPTTIRLSGAEFEVVDSKGAVYNVVTDSNGEVLLTDLPVGTVTVTETKAPIDYKISFTPIQTTAIVANETKELVYYNDPIWEGRVLVLVSSSDSKLKTEGIEYEITGDNGEIYLVRTDELGQISMNLPVGEYNIAPVKKTYSKENYLAEQDILNLPRETVFEIEYKKLTVVKLLKM</sequence>
<organism evidence="5 6">
    <name type="scientific">Enterococcus rivorum</name>
    <dbReference type="NCBI Taxonomy" id="762845"/>
    <lineage>
        <taxon>Bacteria</taxon>
        <taxon>Bacillati</taxon>
        <taxon>Bacillota</taxon>
        <taxon>Bacilli</taxon>
        <taxon>Lactobacillales</taxon>
        <taxon>Enterococcaceae</taxon>
        <taxon>Enterococcus</taxon>
    </lineage>
</organism>
<name>A0A1E5KY70_9ENTE</name>
<feature type="domain" description="SpaA-like prealbumin fold" evidence="4">
    <location>
        <begin position="442"/>
        <end position="525"/>
    </location>
</feature>
<dbReference type="InterPro" id="IPR013783">
    <property type="entry name" value="Ig-like_fold"/>
</dbReference>
<feature type="domain" description="SpaA-like prealbumin fold" evidence="4">
    <location>
        <begin position="736"/>
        <end position="808"/>
    </location>
</feature>
<keyword evidence="3" id="KW-0732">Signal</keyword>
<dbReference type="SUPFAM" id="SSF49478">
    <property type="entry name" value="Cna protein B-type domain"/>
    <property type="match status" value="8"/>
</dbReference>
<comment type="similarity">
    <text evidence="1">Belongs to the serine-aspartate repeat-containing protein (SDr) family.</text>
</comment>
<dbReference type="OrthoDB" id="1744455at2"/>
<keyword evidence="2" id="KW-0964">Secreted</keyword>
<reference evidence="5 6" key="1">
    <citation type="submission" date="2016-09" db="EMBL/GenBank/DDBJ databases">
        <authorList>
            <person name="Capua I."/>
            <person name="De Benedictis P."/>
            <person name="Joannis T."/>
            <person name="Lombin L.H."/>
            <person name="Cattoli G."/>
        </authorList>
    </citation>
    <scope>NUCLEOTIDE SEQUENCE [LARGE SCALE GENOMIC DNA]</scope>
    <source>
        <strain evidence="5 6">LMG 25899</strain>
    </source>
</reference>
<comment type="caution">
    <text evidence="5">The sequence shown here is derived from an EMBL/GenBank/DDBJ whole genome shotgun (WGS) entry which is preliminary data.</text>
</comment>
<dbReference type="PANTHER" id="PTHR36108:SF13">
    <property type="entry name" value="COLOSSIN-B-RELATED"/>
    <property type="match status" value="1"/>
</dbReference>
<evidence type="ECO:0000256" key="1">
    <source>
        <dbReference type="ARBA" id="ARBA00007257"/>
    </source>
</evidence>
<proteinExistence type="inferred from homology"/>
<evidence type="ECO:0000313" key="6">
    <source>
        <dbReference type="Proteomes" id="UP000095256"/>
    </source>
</evidence>
<keyword evidence="6" id="KW-1185">Reference proteome</keyword>
<dbReference type="EMBL" id="MIEK01000014">
    <property type="protein sequence ID" value="OEH82850.1"/>
    <property type="molecule type" value="Genomic_DNA"/>
</dbReference>
<accession>A0A1E5KY70</accession>